<comment type="caution">
    <text evidence="1">The sequence shown here is derived from an EMBL/GenBank/DDBJ whole genome shotgun (WGS) entry which is preliminary data.</text>
</comment>
<keyword evidence="2" id="KW-1185">Reference proteome</keyword>
<name>A0AA37GUK3_9PEZI</name>
<sequence>MGDTPQPFLTSTPPAPRTTHVALIAVPAPPDNVDLALSGKFLTGIGQIDRDVLQEFLVEQIEGAFTDYQSAAADSIRVDLVADGPKLRSAKSIAMRSLGPAKRRQNLNLQATARKKRSIDDTHKHHDELDSLCWLPNGVVLKSISYLAALLT</sequence>
<proteinExistence type="predicted"/>
<organism evidence="1 2">
    <name type="scientific">Colletotrichum liriopes</name>
    <dbReference type="NCBI Taxonomy" id="708192"/>
    <lineage>
        <taxon>Eukaryota</taxon>
        <taxon>Fungi</taxon>
        <taxon>Dikarya</taxon>
        <taxon>Ascomycota</taxon>
        <taxon>Pezizomycotina</taxon>
        <taxon>Sordariomycetes</taxon>
        <taxon>Hypocreomycetidae</taxon>
        <taxon>Glomerellales</taxon>
        <taxon>Glomerellaceae</taxon>
        <taxon>Colletotrichum</taxon>
        <taxon>Colletotrichum spaethianum species complex</taxon>
    </lineage>
</organism>
<dbReference type="AlphaFoldDB" id="A0AA37GUK3"/>
<evidence type="ECO:0000313" key="2">
    <source>
        <dbReference type="Proteomes" id="UP001055172"/>
    </source>
</evidence>
<evidence type="ECO:0000313" key="1">
    <source>
        <dbReference type="EMBL" id="GJC86393.1"/>
    </source>
</evidence>
<accession>A0AA37GUK3</accession>
<reference evidence="1 2" key="1">
    <citation type="submission" date="2021-07" db="EMBL/GenBank/DDBJ databases">
        <title>Genome data of Colletotrichum spaethianum.</title>
        <authorList>
            <person name="Utami Y.D."/>
            <person name="Hiruma K."/>
        </authorList>
    </citation>
    <scope>NUCLEOTIDE SEQUENCE [LARGE SCALE GENOMIC DNA]</scope>
    <source>
        <strain evidence="1 2">MAFF 242679</strain>
    </source>
</reference>
<dbReference type="EMBL" id="BPPX01000021">
    <property type="protein sequence ID" value="GJC86393.1"/>
    <property type="molecule type" value="Genomic_DNA"/>
</dbReference>
<dbReference type="Proteomes" id="UP001055172">
    <property type="component" value="Unassembled WGS sequence"/>
</dbReference>
<gene>
    <name evidence="1" type="ORF">ColLi_09231</name>
</gene>
<protein>
    <submittedName>
        <fullName evidence="1">Uncharacterized protein</fullName>
    </submittedName>
</protein>